<keyword evidence="6" id="KW-1185">Reference proteome</keyword>
<evidence type="ECO:0000256" key="3">
    <source>
        <dbReference type="PROSITE-ProRule" id="PRU00023"/>
    </source>
</evidence>
<keyword evidence="2 3" id="KW-0040">ANK repeat</keyword>
<dbReference type="OrthoDB" id="3788444at2759"/>
<dbReference type="InterPro" id="IPR002110">
    <property type="entry name" value="Ankyrin_rpt"/>
</dbReference>
<dbReference type="Pfam" id="PF24883">
    <property type="entry name" value="NPHP3_N"/>
    <property type="match status" value="1"/>
</dbReference>
<dbReference type="PANTHER" id="PTHR24198:SF165">
    <property type="entry name" value="ANKYRIN REPEAT-CONTAINING PROTEIN-RELATED"/>
    <property type="match status" value="1"/>
</dbReference>
<dbReference type="PROSITE" id="PS50297">
    <property type="entry name" value="ANK_REP_REGION"/>
    <property type="match status" value="4"/>
</dbReference>
<dbReference type="Proteomes" id="UP000799444">
    <property type="component" value="Unassembled WGS sequence"/>
</dbReference>
<dbReference type="EMBL" id="ML996240">
    <property type="protein sequence ID" value="KAF2729617.1"/>
    <property type="molecule type" value="Genomic_DNA"/>
</dbReference>
<proteinExistence type="predicted"/>
<dbReference type="SUPFAM" id="SSF52540">
    <property type="entry name" value="P-loop containing nucleoside triphosphate hydrolases"/>
    <property type="match status" value="1"/>
</dbReference>
<evidence type="ECO:0000313" key="5">
    <source>
        <dbReference type="EMBL" id="KAF2729617.1"/>
    </source>
</evidence>
<dbReference type="Pfam" id="PF12796">
    <property type="entry name" value="Ank_2"/>
    <property type="match status" value="3"/>
</dbReference>
<evidence type="ECO:0000256" key="2">
    <source>
        <dbReference type="ARBA" id="ARBA00023043"/>
    </source>
</evidence>
<protein>
    <submittedName>
        <fullName evidence="5">Ankyrin</fullName>
    </submittedName>
</protein>
<dbReference type="InterPro" id="IPR036770">
    <property type="entry name" value="Ankyrin_rpt-contain_sf"/>
</dbReference>
<dbReference type="SUPFAM" id="SSF48403">
    <property type="entry name" value="Ankyrin repeat"/>
    <property type="match status" value="3"/>
</dbReference>
<evidence type="ECO:0000259" key="4">
    <source>
        <dbReference type="Pfam" id="PF24883"/>
    </source>
</evidence>
<feature type="repeat" description="ANK" evidence="3">
    <location>
        <begin position="678"/>
        <end position="710"/>
    </location>
</feature>
<feature type="repeat" description="ANK" evidence="3">
    <location>
        <begin position="942"/>
        <end position="974"/>
    </location>
</feature>
<dbReference type="PRINTS" id="PR01415">
    <property type="entry name" value="ANKYRIN"/>
</dbReference>
<keyword evidence="1" id="KW-0677">Repeat</keyword>
<dbReference type="Gene3D" id="1.25.40.20">
    <property type="entry name" value="Ankyrin repeat-containing domain"/>
    <property type="match status" value="5"/>
</dbReference>
<dbReference type="SMART" id="SM00248">
    <property type="entry name" value="ANK"/>
    <property type="match status" value="12"/>
</dbReference>
<gene>
    <name evidence="5" type="ORF">EJ04DRAFT_64937</name>
</gene>
<evidence type="ECO:0000256" key="1">
    <source>
        <dbReference type="ARBA" id="ARBA00022737"/>
    </source>
</evidence>
<reference evidence="5" key="1">
    <citation type="journal article" date="2020" name="Stud. Mycol.">
        <title>101 Dothideomycetes genomes: a test case for predicting lifestyles and emergence of pathogens.</title>
        <authorList>
            <person name="Haridas S."/>
            <person name="Albert R."/>
            <person name="Binder M."/>
            <person name="Bloem J."/>
            <person name="Labutti K."/>
            <person name="Salamov A."/>
            <person name="Andreopoulos B."/>
            <person name="Baker S."/>
            <person name="Barry K."/>
            <person name="Bills G."/>
            <person name="Bluhm B."/>
            <person name="Cannon C."/>
            <person name="Castanera R."/>
            <person name="Culley D."/>
            <person name="Daum C."/>
            <person name="Ezra D."/>
            <person name="Gonzalez J."/>
            <person name="Henrissat B."/>
            <person name="Kuo A."/>
            <person name="Liang C."/>
            <person name="Lipzen A."/>
            <person name="Lutzoni F."/>
            <person name="Magnuson J."/>
            <person name="Mondo S."/>
            <person name="Nolan M."/>
            <person name="Ohm R."/>
            <person name="Pangilinan J."/>
            <person name="Park H.-J."/>
            <person name="Ramirez L."/>
            <person name="Alfaro M."/>
            <person name="Sun H."/>
            <person name="Tritt A."/>
            <person name="Yoshinaga Y."/>
            <person name="Zwiers L.-H."/>
            <person name="Turgeon B."/>
            <person name="Goodwin S."/>
            <person name="Spatafora J."/>
            <person name="Crous P."/>
            <person name="Grigoriev I."/>
        </authorList>
    </citation>
    <scope>NUCLEOTIDE SEQUENCE</scope>
    <source>
        <strain evidence="5">CBS 125425</strain>
    </source>
</reference>
<dbReference type="InterPro" id="IPR027417">
    <property type="entry name" value="P-loop_NTPase"/>
</dbReference>
<feature type="repeat" description="ANK" evidence="3">
    <location>
        <begin position="1368"/>
        <end position="1400"/>
    </location>
</feature>
<feature type="repeat" description="ANK" evidence="3">
    <location>
        <begin position="711"/>
        <end position="743"/>
    </location>
</feature>
<organism evidence="5 6">
    <name type="scientific">Polyplosphaeria fusca</name>
    <dbReference type="NCBI Taxonomy" id="682080"/>
    <lineage>
        <taxon>Eukaryota</taxon>
        <taxon>Fungi</taxon>
        <taxon>Dikarya</taxon>
        <taxon>Ascomycota</taxon>
        <taxon>Pezizomycotina</taxon>
        <taxon>Dothideomycetes</taxon>
        <taxon>Pleosporomycetidae</taxon>
        <taxon>Pleosporales</taxon>
        <taxon>Tetraplosphaeriaceae</taxon>
        <taxon>Polyplosphaeria</taxon>
    </lineage>
</organism>
<feature type="domain" description="Nephrocystin 3-like N-terminal" evidence="4">
    <location>
        <begin position="191"/>
        <end position="348"/>
    </location>
</feature>
<dbReference type="PANTHER" id="PTHR24198">
    <property type="entry name" value="ANKYRIN REPEAT AND PROTEIN KINASE DOMAIN-CONTAINING PROTEIN"/>
    <property type="match status" value="1"/>
</dbReference>
<feature type="repeat" description="ANK" evidence="3">
    <location>
        <begin position="909"/>
        <end position="941"/>
    </location>
</feature>
<name>A0A9P4QLM4_9PLEO</name>
<dbReference type="PROSITE" id="PS50088">
    <property type="entry name" value="ANK_REPEAT"/>
    <property type="match status" value="5"/>
</dbReference>
<sequence>MAEPVAAAASIAGLASLAIQLSQLSYQHFSSLRGSSKAWSLYIQELSTLTSVLLKLQKVCDNAAAKDLAHILSAPALSSNSIKKCHKELDGLKSSLLEKQQKQGLRRKLEMLSWPFSESDTQEKVSLLHRFSTLFEASLIADNLTVSIESYRQLNNIKDVEEFEKLLHWFKPQYESLPLSYEVILESICPGTRSTILNTDTYVNWRDSLGATAQQPLWIYGPPGSGKTVMSAAMVNDITNCPGTLIAYHFFGHNQETLQDALQHVCHQLLSRPTAVSQVATDIYNRKTNRNASLVFKDLVSVICDIAATSSRVFVVLDGLDEFPYLNKLLKLLPKFVAAKAKVVVASRELPSVSKYMTSATLIDAHAERQDIWLYAHWRLEEDSKADEVFLTDDLKIDIASKLVDQANGSFLLARLIMDSICNATTIETIRKRVQAMPTKHEEAYENTYERILKQDQERQKLALSALYWICHSKRSLDMMELRHAISSLDEDPDYSPEGLVSDGSILSVCLGLVFYSKSNKTVDLIHLSARDFLTELFISQPTNANIVMARACLRYMAVPTMATGPCQSLDEFKGRITELPFLEYAARYYGYHVRPVQEDVLAELLSFLGNDHFRESSWQILHFVVLVESQSALNILSRIASQPTLLHVACYWGFSTLLQRSLATSSTLTMIDRVDSHGWSPLHWASSNGHSQSVQILLEAGAAADASDKEDWTPLFSAVVRGHGPIVRLLLDQGSDPLRTDENGFTPIHWAILAGVGDVAAWLLNIVWEQRCEASRPVSPPVKLTVEEAKSLVNLKRLENIFQVAVELSETEVFKTLASSQNRWDLVEDDTKSTLEYLSTLWNRPKIVLSKSDYMFSTGQLSNALTDAVVKQLLHNAIFREDAQLVKAIFNLNHDLKRDFASDVVSENGAGFVHMAASSGSAEIMRIITQFGVSLTATDSNGLTPLHYACICGSREIVDTILAANVEVDAKDKSHRTPLMLLLHYGAWRTLHAPGDTLAILGALTAKAASIHGKDSSGLQPIHYSMATMDPIIFQMLVDLGAKPGALSKGLETPLHILAGDPFPNYQFRDQEILRAKLFRGGVPSSRVEAFTKLVLSLSPPEVLRAETSANMTAIALAINRDQWIQAQSLLGADALFRCKSSLFHPLRIVLSNGFYELAQVLVKAGGEPEKRCLCDISGDLPAWKSSLRGWKLADTSGPGAFPRRDYTLTLKELLGVGVDVNYWCPDSEMNAIQIAVERGIDDSAYVAALLQGGADPYTKTSKGFDSFHLALLCGKLDNLTMLVQHAVHDTSPDHWLTNWLRASTAIPQSNEEIISICINALRESQQYAIPDSNHQTLLFHAISEGNQDLAEQLVMLGSDVKYADTSGWTSFHVAVSTRNMELVKLLMLNGADVLATTKDISPLFRSTSWCQWLQEEEDGLEEQEDGLQEQEDLAINALHIAVGVKQHVAYEPGPIRLSPDIVRLLLEHGIDPNAKAVGVARLHDSDHDPTPLQIMFGHYHTQRTPEWFAVVQLLVDFGADVRGAFSSLLPIEIAQFEGHERTWEAFRNVEPMSTD</sequence>
<evidence type="ECO:0000313" key="6">
    <source>
        <dbReference type="Proteomes" id="UP000799444"/>
    </source>
</evidence>
<accession>A0A9P4QLM4</accession>
<dbReference type="InterPro" id="IPR056884">
    <property type="entry name" value="NPHP3-like_N"/>
</dbReference>
<comment type="caution">
    <text evidence="5">The sequence shown here is derived from an EMBL/GenBank/DDBJ whole genome shotgun (WGS) entry which is preliminary data.</text>
</comment>
<dbReference type="Gene3D" id="3.40.50.300">
    <property type="entry name" value="P-loop containing nucleotide triphosphate hydrolases"/>
    <property type="match status" value="1"/>
</dbReference>
<dbReference type="Pfam" id="PF00023">
    <property type="entry name" value="Ank"/>
    <property type="match status" value="1"/>
</dbReference>